<keyword evidence="1" id="KW-0808">Transferase</keyword>
<dbReference type="PROSITE" id="PS00107">
    <property type="entry name" value="PROTEIN_KINASE_ATP"/>
    <property type="match status" value="1"/>
</dbReference>
<comment type="catalytic activity">
    <reaction evidence="7">
        <text>L-seryl-[protein] + ATP = O-phospho-L-seryl-[protein] + ADP + H(+)</text>
        <dbReference type="Rhea" id="RHEA:17989"/>
        <dbReference type="Rhea" id="RHEA-COMP:9863"/>
        <dbReference type="Rhea" id="RHEA-COMP:11604"/>
        <dbReference type="ChEBI" id="CHEBI:15378"/>
        <dbReference type="ChEBI" id="CHEBI:29999"/>
        <dbReference type="ChEBI" id="CHEBI:30616"/>
        <dbReference type="ChEBI" id="CHEBI:83421"/>
        <dbReference type="ChEBI" id="CHEBI:456216"/>
        <dbReference type="EC" id="2.7.12.2"/>
    </reaction>
</comment>
<evidence type="ECO:0000259" key="12">
    <source>
        <dbReference type="PROSITE" id="PS50011"/>
    </source>
</evidence>
<dbReference type="EC" id="2.7.12.2" evidence="6"/>
<feature type="domain" description="Protein kinase" evidence="12">
    <location>
        <begin position="44"/>
        <end position="300"/>
    </location>
</feature>
<name>A0ABD1V988_9LAMI</name>
<evidence type="ECO:0000313" key="13">
    <source>
        <dbReference type="EMBL" id="KAL2533118.1"/>
    </source>
</evidence>
<dbReference type="Gene3D" id="3.30.200.20">
    <property type="entry name" value="Phosphorylase Kinase, domain 1"/>
    <property type="match status" value="1"/>
</dbReference>
<accession>A0ABD1V988</accession>
<dbReference type="InterPro" id="IPR008271">
    <property type="entry name" value="Ser/Thr_kinase_AS"/>
</dbReference>
<dbReference type="PROSITE" id="PS50011">
    <property type="entry name" value="PROTEIN_KINASE_DOM"/>
    <property type="match status" value="1"/>
</dbReference>
<dbReference type="InterPro" id="IPR017441">
    <property type="entry name" value="Protein_kinase_ATP_BS"/>
</dbReference>
<reference evidence="14" key="1">
    <citation type="submission" date="2024-07" db="EMBL/GenBank/DDBJ databases">
        <title>Two chromosome-level genome assemblies of Korean endemic species Abeliophyllum distichum and Forsythia ovata (Oleaceae).</title>
        <authorList>
            <person name="Jang H."/>
        </authorList>
    </citation>
    <scope>NUCLEOTIDE SEQUENCE [LARGE SCALE GENOMIC DNA]</scope>
</reference>
<organism evidence="13 14">
    <name type="scientific">Abeliophyllum distichum</name>
    <dbReference type="NCBI Taxonomy" id="126358"/>
    <lineage>
        <taxon>Eukaryota</taxon>
        <taxon>Viridiplantae</taxon>
        <taxon>Streptophyta</taxon>
        <taxon>Embryophyta</taxon>
        <taxon>Tracheophyta</taxon>
        <taxon>Spermatophyta</taxon>
        <taxon>Magnoliopsida</taxon>
        <taxon>eudicotyledons</taxon>
        <taxon>Gunneridae</taxon>
        <taxon>Pentapetalae</taxon>
        <taxon>asterids</taxon>
        <taxon>lamiids</taxon>
        <taxon>Lamiales</taxon>
        <taxon>Oleaceae</taxon>
        <taxon>Forsythieae</taxon>
        <taxon>Abeliophyllum</taxon>
    </lineage>
</organism>
<proteinExistence type="inferred from homology"/>
<dbReference type="Pfam" id="PF00069">
    <property type="entry name" value="Pkinase"/>
    <property type="match status" value="1"/>
</dbReference>
<comment type="similarity">
    <text evidence="5">Belongs to the protein kinase superfamily. STE Ser/Thr protein kinase family. MAP kinase kinase subfamily.</text>
</comment>
<keyword evidence="14" id="KW-1185">Reference proteome</keyword>
<dbReference type="PANTHER" id="PTHR48013:SF9">
    <property type="entry name" value="DUAL SPECIFICITY MITOGEN-ACTIVATED PROTEIN KINASE KINASE 5"/>
    <property type="match status" value="1"/>
</dbReference>
<dbReference type="GO" id="GO:0051707">
    <property type="term" value="P:response to other organism"/>
    <property type="evidence" value="ECO:0007669"/>
    <property type="project" value="UniProtKB-ARBA"/>
</dbReference>
<evidence type="ECO:0000256" key="7">
    <source>
        <dbReference type="ARBA" id="ARBA00049014"/>
    </source>
</evidence>
<sequence length="356" mass="39913">MALSMRRPLVNLHVQLPKPVEIPQYVPTPLIPLPTQEVQQVSDLEKLQVLGSGNGGTVYRVCHNKSSKVYALKVIRGGATDQVRQEIEILRSCTDSPNIVQCHGVFEESFDDISILMEYVEAGSLDVLAKTLGSFSETIIANIAYQSLMGLDYLHSKKIVHRDIKPSNLLVTREMKVKIADFGVSKIIKSSENACNGSVGTCAYMSPEKFDSDGKDYNVFAGDVWSLGLTLMELYIGHYPYMQPGKEAENKSVIWEICFGEPPCMPEDASEHFKDFIQRCLQKDWTKRWTVRQLLSHPFIIGARQKVGIGSIKLGTKRENSVRSIGEIGELLERNLEFNKRSNVCLSKPLDKFVVT</sequence>
<evidence type="ECO:0000256" key="3">
    <source>
        <dbReference type="ARBA" id="ARBA00022777"/>
    </source>
</evidence>
<evidence type="ECO:0000256" key="2">
    <source>
        <dbReference type="ARBA" id="ARBA00022741"/>
    </source>
</evidence>
<evidence type="ECO:0000256" key="4">
    <source>
        <dbReference type="ARBA" id="ARBA00022840"/>
    </source>
</evidence>
<evidence type="ECO:0000256" key="6">
    <source>
        <dbReference type="ARBA" id="ARBA00038999"/>
    </source>
</evidence>
<dbReference type="Gene3D" id="1.10.510.10">
    <property type="entry name" value="Transferase(Phosphotransferase) domain 1"/>
    <property type="match status" value="1"/>
</dbReference>
<dbReference type="SMART" id="SM00220">
    <property type="entry name" value="S_TKc"/>
    <property type="match status" value="1"/>
</dbReference>
<dbReference type="PANTHER" id="PTHR48013">
    <property type="entry name" value="DUAL SPECIFICITY MITOGEN-ACTIVATED PROTEIN KINASE KINASE 5-RELATED"/>
    <property type="match status" value="1"/>
</dbReference>
<comment type="catalytic activity">
    <reaction evidence="8">
        <text>L-threonyl-[protein] + ATP = O-phospho-L-threonyl-[protein] + ADP + H(+)</text>
        <dbReference type="Rhea" id="RHEA:46608"/>
        <dbReference type="Rhea" id="RHEA-COMP:11060"/>
        <dbReference type="Rhea" id="RHEA-COMP:11605"/>
        <dbReference type="ChEBI" id="CHEBI:15378"/>
        <dbReference type="ChEBI" id="CHEBI:30013"/>
        <dbReference type="ChEBI" id="CHEBI:30616"/>
        <dbReference type="ChEBI" id="CHEBI:61977"/>
        <dbReference type="ChEBI" id="CHEBI:456216"/>
        <dbReference type="EC" id="2.7.12.2"/>
    </reaction>
</comment>
<dbReference type="InterPro" id="IPR011009">
    <property type="entry name" value="Kinase-like_dom_sf"/>
</dbReference>
<evidence type="ECO:0000256" key="8">
    <source>
        <dbReference type="ARBA" id="ARBA00049299"/>
    </source>
</evidence>
<evidence type="ECO:0000256" key="11">
    <source>
        <dbReference type="RuleBase" id="RU000304"/>
    </source>
</evidence>
<keyword evidence="3 13" id="KW-0418">Kinase</keyword>
<dbReference type="GO" id="GO:0005524">
    <property type="term" value="F:ATP binding"/>
    <property type="evidence" value="ECO:0007669"/>
    <property type="project" value="UniProtKB-UniRule"/>
</dbReference>
<evidence type="ECO:0000313" key="14">
    <source>
        <dbReference type="Proteomes" id="UP001604336"/>
    </source>
</evidence>
<keyword evidence="11" id="KW-0723">Serine/threonine-protein kinase</keyword>
<keyword evidence="2 10" id="KW-0547">Nucleotide-binding</keyword>
<protein>
    <recommendedName>
        <fullName evidence="6">mitogen-activated protein kinase kinase</fullName>
        <ecNumber evidence="6">2.7.12.2</ecNumber>
    </recommendedName>
</protein>
<dbReference type="EMBL" id="JBFOLK010000002">
    <property type="protein sequence ID" value="KAL2533118.1"/>
    <property type="molecule type" value="Genomic_DNA"/>
</dbReference>
<dbReference type="CDD" id="cd06623">
    <property type="entry name" value="PKc_MAPKK_plant_like"/>
    <property type="match status" value="1"/>
</dbReference>
<dbReference type="GO" id="GO:0004674">
    <property type="term" value="F:protein serine/threonine kinase activity"/>
    <property type="evidence" value="ECO:0007669"/>
    <property type="project" value="UniProtKB-KW"/>
</dbReference>
<dbReference type="GO" id="GO:0004708">
    <property type="term" value="F:MAP kinase kinase activity"/>
    <property type="evidence" value="ECO:0007669"/>
    <property type="project" value="UniProtKB-EC"/>
</dbReference>
<keyword evidence="4 10" id="KW-0067">ATP-binding</keyword>
<feature type="binding site" evidence="10">
    <location>
        <position position="73"/>
    </location>
    <ligand>
        <name>ATP</name>
        <dbReference type="ChEBI" id="CHEBI:30616"/>
    </ligand>
</feature>
<dbReference type="PROSITE" id="PS00108">
    <property type="entry name" value="PROTEIN_KINASE_ST"/>
    <property type="match status" value="1"/>
</dbReference>
<dbReference type="Proteomes" id="UP001604336">
    <property type="component" value="Unassembled WGS sequence"/>
</dbReference>
<comment type="catalytic activity">
    <reaction evidence="9">
        <text>L-tyrosyl-[protein] + ATP = O-phospho-L-tyrosyl-[protein] + ADP + H(+)</text>
        <dbReference type="Rhea" id="RHEA:10596"/>
        <dbReference type="Rhea" id="RHEA-COMP:10136"/>
        <dbReference type="Rhea" id="RHEA-COMP:20101"/>
        <dbReference type="ChEBI" id="CHEBI:15378"/>
        <dbReference type="ChEBI" id="CHEBI:30616"/>
        <dbReference type="ChEBI" id="CHEBI:46858"/>
        <dbReference type="ChEBI" id="CHEBI:61978"/>
        <dbReference type="ChEBI" id="CHEBI:456216"/>
        <dbReference type="EC" id="2.7.12.2"/>
    </reaction>
</comment>
<gene>
    <name evidence="13" type="ORF">Adt_06469</name>
</gene>
<evidence type="ECO:0000256" key="1">
    <source>
        <dbReference type="ARBA" id="ARBA00022679"/>
    </source>
</evidence>
<evidence type="ECO:0000256" key="10">
    <source>
        <dbReference type="PROSITE-ProRule" id="PRU10141"/>
    </source>
</evidence>
<comment type="caution">
    <text evidence="13">The sequence shown here is derived from an EMBL/GenBank/DDBJ whole genome shotgun (WGS) entry which is preliminary data.</text>
</comment>
<dbReference type="SUPFAM" id="SSF56112">
    <property type="entry name" value="Protein kinase-like (PK-like)"/>
    <property type="match status" value="1"/>
</dbReference>
<dbReference type="AlphaFoldDB" id="A0ABD1V988"/>
<dbReference type="InterPro" id="IPR000719">
    <property type="entry name" value="Prot_kinase_dom"/>
</dbReference>
<evidence type="ECO:0000256" key="5">
    <source>
        <dbReference type="ARBA" id="ARBA00038035"/>
    </source>
</evidence>
<evidence type="ECO:0000256" key="9">
    <source>
        <dbReference type="ARBA" id="ARBA00051693"/>
    </source>
</evidence>